<dbReference type="Proteomes" id="UP000830542">
    <property type="component" value="Chromosome"/>
</dbReference>
<accession>A0AAV3SFX5</accession>
<dbReference type="KEGG" id="hdo:MUK72_02975"/>
<evidence type="ECO:0000259" key="1">
    <source>
        <dbReference type="Pfam" id="PF24038"/>
    </source>
</evidence>
<dbReference type="EMBL" id="BAAADN010000022">
    <property type="protein sequence ID" value="GAA0458790.1"/>
    <property type="molecule type" value="Genomic_DNA"/>
</dbReference>
<dbReference type="Pfam" id="PF24042">
    <property type="entry name" value="DUF7351"/>
    <property type="match status" value="1"/>
</dbReference>
<name>A0AAV3SFX5_HALDO</name>
<evidence type="ECO:0000313" key="4">
    <source>
        <dbReference type="EMBL" id="UOO95679.1"/>
    </source>
</evidence>
<dbReference type="Pfam" id="PF24038">
    <property type="entry name" value="DUF7347"/>
    <property type="match status" value="1"/>
</dbReference>
<dbReference type="SUPFAM" id="SSF46785">
    <property type="entry name" value="Winged helix' DNA-binding domain"/>
    <property type="match status" value="1"/>
</dbReference>
<sequence length="291" mass="32690">MKRDEPAADWTTESRLEEAFSLLANETRVKILFALYEASDRLVPFSALNEHVGLSDSGQFNYHLKQLTGTFIYRDEEGYGLLFSGMAVCRSMLAALDADRHSVAPFALDSDCYNCGATLVAEYDHEYVVIRCPNCGISFHDFPFPPGTLAGRDREELLSIYDGWMRSQTALAVDGLCMWCFGRRHPELRAGETPSDPEVEIVHTCERCSADMTTTVGETFQNHPAVIAFLYDHGIDISETPSWELPFLWSDEFLTVEETDPWRVSLRIPVDDAVLVLTIDGEANVLDATRE</sequence>
<dbReference type="GeneID" id="71760777"/>
<proteinExistence type="predicted"/>
<dbReference type="InterPro" id="IPR055771">
    <property type="entry name" value="DUF7347"/>
</dbReference>
<feature type="domain" description="DUF7351" evidence="2">
    <location>
        <begin position="109"/>
        <end position="285"/>
    </location>
</feature>
<evidence type="ECO:0000313" key="5">
    <source>
        <dbReference type="Proteomes" id="UP000830542"/>
    </source>
</evidence>
<dbReference type="RefSeq" id="WP_244703784.1">
    <property type="nucleotide sequence ID" value="NZ_BAAADN010000022.1"/>
</dbReference>
<evidence type="ECO:0000259" key="2">
    <source>
        <dbReference type="Pfam" id="PF24042"/>
    </source>
</evidence>
<reference evidence="3" key="3">
    <citation type="submission" date="2023-12" db="EMBL/GenBank/DDBJ databases">
        <authorList>
            <person name="Sun Q."/>
            <person name="Inoue M."/>
        </authorList>
    </citation>
    <scope>NUCLEOTIDE SEQUENCE</scope>
    <source>
        <strain evidence="3">JCM 12289</strain>
    </source>
</reference>
<dbReference type="InterPro" id="IPR055775">
    <property type="entry name" value="DUF7351"/>
</dbReference>
<keyword evidence="5" id="KW-1185">Reference proteome</keyword>
<feature type="domain" description="DUF7347" evidence="1">
    <location>
        <begin position="17"/>
        <end position="91"/>
    </location>
</feature>
<gene>
    <name evidence="3" type="ORF">GCM10008985_13820</name>
    <name evidence="4" type="ORF">MUK72_02975</name>
</gene>
<dbReference type="CDD" id="cd00090">
    <property type="entry name" value="HTH_ARSR"/>
    <property type="match status" value="1"/>
</dbReference>
<evidence type="ECO:0000313" key="6">
    <source>
        <dbReference type="Proteomes" id="UP001500962"/>
    </source>
</evidence>
<dbReference type="InterPro" id="IPR011991">
    <property type="entry name" value="ArsR-like_HTH"/>
</dbReference>
<organism evidence="3 6">
    <name type="scientific">Halococcus dombrowskii</name>
    <dbReference type="NCBI Taxonomy" id="179637"/>
    <lineage>
        <taxon>Archaea</taxon>
        <taxon>Methanobacteriati</taxon>
        <taxon>Methanobacteriota</taxon>
        <taxon>Stenosarchaea group</taxon>
        <taxon>Halobacteria</taxon>
        <taxon>Halobacteriales</taxon>
        <taxon>Halococcaceae</taxon>
        <taxon>Halococcus</taxon>
    </lineage>
</organism>
<dbReference type="EMBL" id="CP095005">
    <property type="protein sequence ID" value="UOO95679.1"/>
    <property type="molecule type" value="Genomic_DNA"/>
</dbReference>
<evidence type="ECO:0000313" key="3">
    <source>
        <dbReference type="EMBL" id="GAA0458790.1"/>
    </source>
</evidence>
<dbReference type="Proteomes" id="UP001500962">
    <property type="component" value="Unassembled WGS sequence"/>
</dbReference>
<dbReference type="InterPro" id="IPR036388">
    <property type="entry name" value="WH-like_DNA-bd_sf"/>
</dbReference>
<protein>
    <submittedName>
        <fullName evidence="3">Winged helix-turn-helix domain-containing protein</fullName>
    </submittedName>
</protein>
<dbReference type="Gene3D" id="1.10.10.10">
    <property type="entry name" value="Winged helix-like DNA-binding domain superfamily/Winged helix DNA-binding domain"/>
    <property type="match status" value="1"/>
</dbReference>
<reference evidence="3" key="1">
    <citation type="journal article" date="2014" name="Int. J. Syst. Evol. Microbiol.">
        <title>Complete genome sequence of Corynebacterium casei LMG S-19264T (=DSM 44701T), isolated from a smear-ripened cheese.</title>
        <authorList>
            <consortium name="US DOE Joint Genome Institute (JGI-PGF)"/>
            <person name="Walter F."/>
            <person name="Albersmeier A."/>
            <person name="Kalinowski J."/>
            <person name="Ruckert C."/>
        </authorList>
    </citation>
    <scope>NUCLEOTIDE SEQUENCE</scope>
    <source>
        <strain evidence="3">JCM 12289</strain>
    </source>
</reference>
<dbReference type="InterPro" id="IPR036390">
    <property type="entry name" value="WH_DNA-bd_sf"/>
</dbReference>
<reference evidence="4" key="2">
    <citation type="submission" date="2022-04" db="EMBL/GenBank/DDBJ databases">
        <title>Sequencing and genomic assembly of Halococcus dombrowskii.</title>
        <authorList>
            <person name="Lim S.W."/>
            <person name="MacLea K.S."/>
        </authorList>
    </citation>
    <scope>NUCLEOTIDE SEQUENCE</scope>
    <source>
        <strain evidence="4">H4</strain>
    </source>
</reference>
<dbReference type="AlphaFoldDB" id="A0AAV3SFX5"/>